<accession>S8C934</accession>
<feature type="non-terminal residue" evidence="2">
    <location>
        <position position="1"/>
    </location>
</feature>
<dbReference type="OrthoDB" id="6235964at2759"/>
<dbReference type="AlphaFoldDB" id="S8C934"/>
<evidence type="ECO:0000313" key="3">
    <source>
        <dbReference type="Proteomes" id="UP000015453"/>
    </source>
</evidence>
<dbReference type="PANTHER" id="PTHR43242:SF1">
    <property type="entry name" value="NAD(P)-BINDING ROSSMANN-FOLD SUPERFAMILY PROTEIN"/>
    <property type="match status" value="1"/>
</dbReference>
<dbReference type="InterPro" id="IPR029903">
    <property type="entry name" value="RmlD-like-bd"/>
</dbReference>
<dbReference type="PANTHER" id="PTHR43242">
    <property type="entry name" value="NAD(P)-BINDING ROSSMANN-FOLD SUPERFAMILY PROTEIN"/>
    <property type="match status" value="1"/>
</dbReference>
<keyword evidence="3" id="KW-1185">Reference proteome</keyword>
<dbReference type="SUPFAM" id="SSF51735">
    <property type="entry name" value="NAD(P)-binding Rossmann-fold domains"/>
    <property type="match status" value="1"/>
</dbReference>
<name>S8C934_9LAMI</name>
<sequence length="192" mass="21328">VYEGTKSFYREEDETVPVNVYGRSKLEAENYISANWPNYAILRSSIIYGPQTAHPVPKPLPIQWMCSEMAKGVALDFFDDEFRCPVFVRDLVTVIQRLTTKWISGDHQTRLVLNVGGPDRVSRVQMAEAVARVKGYDSSSLIKPVSAASVDRGVKSPADISMDITKLIEMTGISPTPYVEGVRLTLQGQSDS</sequence>
<dbReference type="InterPro" id="IPR036291">
    <property type="entry name" value="NAD(P)-bd_dom_sf"/>
</dbReference>
<evidence type="ECO:0000259" key="1">
    <source>
        <dbReference type="Pfam" id="PF04321"/>
    </source>
</evidence>
<dbReference type="Gene3D" id="3.40.50.720">
    <property type="entry name" value="NAD(P)-binding Rossmann-like Domain"/>
    <property type="match status" value="1"/>
</dbReference>
<gene>
    <name evidence="2" type="ORF">M569_11367</name>
</gene>
<proteinExistence type="predicted"/>
<reference evidence="2 3" key="1">
    <citation type="journal article" date="2013" name="BMC Genomics">
        <title>The miniature genome of a carnivorous plant Genlisea aurea contains a low number of genes and short non-coding sequences.</title>
        <authorList>
            <person name="Leushkin E.V."/>
            <person name="Sutormin R.A."/>
            <person name="Nabieva E.R."/>
            <person name="Penin A.A."/>
            <person name="Kondrashov A.S."/>
            <person name="Logacheva M.D."/>
        </authorList>
    </citation>
    <scope>NUCLEOTIDE SEQUENCE [LARGE SCALE GENOMIC DNA]</scope>
</reference>
<dbReference type="Proteomes" id="UP000015453">
    <property type="component" value="Unassembled WGS sequence"/>
</dbReference>
<dbReference type="Pfam" id="PF04321">
    <property type="entry name" value="RmlD_sub_bind"/>
    <property type="match status" value="1"/>
</dbReference>
<evidence type="ECO:0000313" key="2">
    <source>
        <dbReference type="EMBL" id="EPS63419.1"/>
    </source>
</evidence>
<feature type="domain" description="RmlD-like substrate binding" evidence="1">
    <location>
        <begin position="1"/>
        <end position="187"/>
    </location>
</feature>
<comment type="caution">
    <text evidence="2">The sequence shown here is derived from an EMBL/GenBank/DDBJ whole genome shotgun (WGS) entry which is preliminary data.</text>
</comment>
<dbReference type="EMBL" id="AUSU01005499">
    <property type="protein sequence ID" value="EPS63419.1"/>
    <property type="molecule type" value="Genomic_DNA"/>
</dbReference>
<protein>
    <recommendedName>
        <fullName evidence="1">RmlD-like substrate binding domain-containing protein</fullName>
    </recommendedName>
</protein>
<organism evidence="2 3">
    <name type="scientific">Genlisea aurea</name>
    <dbReference type="NCBI Taxonomy" id="192259"/>
    <lineage>
        <taxon>Eukaryota</taxon>
        <taxon>Viridiplantae</taxon>
        <taxon>Streptophyta</taxon>
        <taxon>Embryophyta</taxon>
        <taxon>Tracheophyta</taxon>
        <taxon>Spermatophyta</taxon>
        <taxon>Magnoliopsida</taxon>
        <taxon>eudicotyledons</taxon>
        <taxon>Gunneridae</taxon>
        <taxon>Pentapetalae</taxon>
        <taxon>asterids</taxon>
        <taxon>lamiids</taxon>
        <taxon>Lamiales</taxon>
        <taxon>Lentibulariaceae</taxon>
        <taxon>Genlisea</taxon>
    </lineage>
</organism>